<evidence type="ECO:0000313" key="2">
    <source>
        <dbReference type="Proteomes" id="UP000001514"/>
    </source>
</evidence>
<reference evidence="1 2" key="1">
    <citation type="journal article" date="2011" name="Science">
        <title>The Selaginella genome identifies genetic changes associated with the evolution of vascular plants.</title>
        <authorList>
            <person name="Banks J.A."/>
            <person name="Nishiyama T."/>
            <person name="Hasebe M."/>
            <person name="Bowman J.L."/>
            <person name="Gribskov M."/>
            <person name="dePamphilis C."/>
            <person name="Albert V.A."/>
            <person name="Aono N."/>
            <person name="Aoyama T."/>
            <person name="Ambrose B.A."/>
            <person name="Ashton N.W."/>
            <person name="Axtell M.J."/>
            <person name="Barker E."/>
            <person name="Barker M.S."/>
            <person name="Bennetzen J.L."/>
            <person name="Bonawitz N.D."/>
            <person name="Chapple C."/>
            <person name="Cheng C."/>
            <person name="Correa L.G."/>
            <person name="Dacre M."/>
            <person name="DeBarry J."/>
            <person name="Dreyer I."/>
            <person name="Elias M."/>
            <person name="Engstrom E.M."/>
            <person name="Estelle M."/>
            <person name="Feng L."/>
            <person name="Finet C."/>
            <person name="Floyd S.K."/>
            <person name="Frommer W.B."/>
            <person name="Fujita T."/>
            <person name="Gramzow L."/>
            <person name="Gutensohn M."/>
            <person name="Harholt J."/>
            <person name="Hattori M."/>
            <person name="Heyl A."/>
            <person name="Hirai T."/>
            <person name="Hiwatashi Y."/>
            <person name="Ishikawa M."/>
            <person name="Iwata M."/>
            <person name="Karol K.G."/>
            <person name="Koehler B."/>
            <person name="Kolukisaoglu U."/>
            <person name="Kubo M."/>
            <person name="Kurata T."/>
            <person name="Lalonde S."/>
            <person name="Li K."/>
            <person name="Li Y."/>
            <person name="Litt A."/>
            <person name="Lyons E."/>
            <person name="Manning G."/>
            <person name="Maruyama T."/>
            <person name="Michael T.P."/>
            <person name="Mikami K."/>
            <person name="Miyazaki S."/>
            <person name="Morinaga S."/>
            <person name="Murata T."/>
            <person name="Mueller-Roeber B."/>
            <person name="Nelson D.R."/>
            <person name="Obara M."/>
            <person name="Oguri Y."/>
            <person name="Olmstead R.G."/>
            <person name="Onodera N."/>
            <person name="Petersen B.L."/>
            <person name="Pils B."/>
            <person name="Prigge M."/>
            <person name="Rensing S.A."/>
            <person name="Riano-Pachon D.M."/>
            <person name="Roberts A.W."/>
            <person name="Sato Y."/>
            <person name="Scheller H.V."/>
            <person name="Schulz B."/>
            <person name="Schulz C."/>
            <person name="Shakirov E.V."/>
            <person name="Shibagaki N."/>
            <person name="Shinohara N."/>
            <person name="Shippen D.E."/>
            <person name="Soerensen I."/>
            <person name="Sotooka R."/>
            <person name="Sugimoto N."/>
            <person name="Sugita M."/>
            <person name="Sumikawa N."/>
            <person name="Tanurdzic M."/>
            <person name="Theissen G."/>
            <person name="Ulvskov P."/>
            <person name="Wakazuki S."/>
            <person name="Weng J.K."/>
            <person name="Willats W.W."/>
            <person name="Wipf D."/>
            <person name="Wolf P.G."/>
            <person name="Yang L."/>
            <person name="Zimmer A.D."/>
            <person name="Zhu Q."/>
            <person name="Mitros T."/>
            <person name="Hellsten U."/>
            <person name="Loque D."/>
            <person name="Otillar R."/>
            <person name="Salamov A."/>
            <person name="Schmutz J."/>
            <person name="Shapiro H."/>
            <person name="Lindquist E."/>
            <person name="Lucas S."/>
            <person name="Rokhsar D."/>
            <person name="Grigoriev I.V."/>
        </authorList>
    </citation>
    <scope>NUCLEOTIDE SEQUENCE [LARGE SCALE GENOMIC DNA]</scope>
</reference>
<proteinExistence type="predicted"/>
<dbReference type="AlphaFoldDB" id="D8SYZ3"/>
<dbReference type="Proteomes" id="UP000001514">
    <property type="component" value="Unassembled WGS sequence"/>
</dbReference>
<dbReference type="InParanoid" id="D8SYZ3"/>
<dbReference type="HOGENOM" id="CLU_1126110_0_0_1"/>
<keyword evidence="2" id="KW-1185">Reference proteome</keyword>
<dbReference type="KEGG" id="smo:SELMODRAFT_427237"/>
<organism evidence="2">
    <name type="scientific">Selaginella moellendorffii</name>
    <name type="common">Spikemoss</name>
    <dbReference type="NCBI Taxonomy" id="88036"/>
    <lineage>
        <taxon>Eukaryota</taxon>
        <taxon>Viridiplantae</taxon>
        <taxon>Streptophyta</taxon>
        <taxon>Embryophyta</taxon>
        <taxon>Tracheophyta</taxon>
        <taxon>Lycopodiopsida</taxon>
        <taxon>Selaginellales</taxon>
        <taxon>Selaginellaceae</taxon>
        <taxon>Selaginella</taxon>
    </lineage>
</organism>
<evidence type="ECO:0000313" key="1">
    <source>
        <dbReference type="EMBL" id="EFJ10398.1"/>
    </source>
</evidence>
<accession>D8SYZ3</accession>
<name>D8SYZ3_SELML</name>
<dbReference type="EMBL" id="GL377654">
    <property type="protein sequence ID" value="EFJ10398.1"/>
    <property type="molecule type" value="Genomic_DNA"/>
</dbReference>
<gene>
    <name evidence="1" type="ORF">SELMODRAFT_427237</name>
</gene>
<protein>
    <submittedName>
        <fullName evidence="1">Uncharacterized protein</fullName>
    </submittedName>
</protein>
<dbReference type="Gramene" id="EFJ10398">
    <property type="protein sequence ID" value="EFJ10398"/>
    <property type="gene ID" value="SELMODRAFT_427237"/>
</dbReference>
<sequence>MKIPRTWSLPSYFYDPEMAPSMEPLKACQIRSIEAVSISENYKDTTIWRNQVSTGNILLTVPTKALKYNALEWIVSYEDYRGMLMAFSVRKLIKAFSDNGEDPVKELDAVDAVGFRNKLFAKVFATTIFDNDLWDMLGVHAVECDIVDFGGTMEIIVNCHYSLLEIGLNDTMHQVGPSSTQAVGTANVDLIEHYLGPRSSAFVRVSVHLQNLQKDQTFMAAVKERCIPNAILIDVVPFPVKSWLSIL</sequence>